<evidence type="ECO:0000313" key="5">
    <source>
        <dbReference type="Proteomes" id="UP001500067"/>
    </source>
</evidence>
<evidence type="ECO:0000256" key="1">
    <source>
        <dbReference type="ARBA" id="ARBA00022741"/>
    </source>
</evidence>
<dbReference type="SUPFAM" id="SSF52540">
    <property type="entry name" value="P-loop containing nucleoside triphosphate hydrolases"/>
    <property type="match status" value="1"/>
</dbReference>
<organism evidence="4 5">
    <name type="scientific">Nemorincola caseinilytica</name>
    <dbReference type="NCBI Taxonomy" id="2054315"/>
    <lineage>
        <taxon>Bacteria</taxon>
        <taxon>Pseudomonadati</taxon>
        <taxon>Bacteroidota</taxon>
        <taxon>Chitinophagia</taxon>
        <taxon>Chitinophagales</taxon>
        <taxon>Chitinophagaceae</taxon>
        <taxon>Nemorincola</taxon>
    </lineage>
</organism>
<evidence type="ECO:0000259" key="3">
    <source>
        <dbReference type="PROSITE" id="PS50893"/>
    </source>
</evidence>
<keyword evidence="2 4" id="KW-0067">ATP-binding</keyword>
<reference evidence="5" key="1">
    <citation type="journal article" date="2019" name="Int. J. Syst. Evol. Microbiol.">
        <title>The Global Catalogue of Microorganisms (GCM) 10K type strain sequencing project: providing services to taxonomists for standard genome sequencing and annotation.</title>
        <authorList>
            <consortium name="The Broad Institute Genomics Platform"/>
            <consortium name="The Broad Institute Genome Sequencing Center for Infectious Disease"/>
            <person name="Wu L."/>
            <person name="Ma J."/>
        </authorList>
    </citation>
    <scope>NUCLEOTIDE SEQUENCE [LARGE SCALE GENOMIC DNA]</scope>
    <source>
        <strain evidence="5">JCM 32105</strain>
    </source>
</reference>
<keyword evidence="1" id="KW-0547">Nucleotide-binding</keyword>
<feature type="domain" description="ABC transporter" evidence="3">
    <location>
        <begin position="13"/>
        <end position="231"/>
    </location>
</feature>
<dbReference type="Proteomes" id="UP001500067">
    <property type="component" value="Unassembled WGS sequence"/>
</dbReference>
<comment type="caution">
    <text evidence="4">The sequence shown here is derived from an EMBL/GenBank/DDBJ whole genome shotgun (WGS) entry which is preliminary data.</text>
</comment>
<sequence length="233" mass="26372">MGNSAYVVASDILTAEHVCLAIGGRELLADATIRMARGSITALLGRNGAGKSLLLQCIFGTRAATECDVHVNGVLLRNAYTIPRLMNYLPQRPFLPQDVRVGALMRQYRVPQEKLLAEYPELEAYIHTPIRELSPGYERLLSVLLVLYADSRFTMLDEPFAHIEPMYAERLLASLQRQRYRKGIIITDHRYEPLLQVADTIYLLKEGRSVYIREVEDLVVHGYLATLNSLITR</sequence>
<dbReference type="GO" id="GO:0005524">
    <property type="term" value="F:ATP binding"/>
    <property type="evidence" value="ECO:0007669"/>
    <property type="project" value="UniProtKB-KW"/>
</dbReference>
<dbReference type="PANTHER" id="PTHR43158:SF2">
    <property type="entry name" value="SKFA PEPTIDE EXPORT ATP-BINDING PROTEIN SKFE"/>
    <property type="match status" value="1"/>
</dbReference>
<dbReference type="PANTHER" id="PTHR43158">
    <property type="entry name" value="SKFA PEPTIDE EXPORT ATP-BINDING PROTEIN SKFE"/>
    <property type="match status" value="1"/>
</dbReference>
<keyword evidence="5" id="KW-1185">Reference proteome</keyword>
<dbReference type="RefSeq" id="WP_345079288.1">
    <property type="nucleotide sequence ID" value="NZ_BAABFA010000007.1"/>
</dbReference>
<dbReference type="InterPro" id="IPR003439">
    <property type="entry name" value="ABC_transporter-like_ATP-bd"/>
</dbReference>
<proteinExistence type="predicted"/>
<dbReference type="PROSITE" id="PS50893">
    <property type="entry name" value="ABC_TRANSPORTER_2"/>
    <property type="match status" value="1"/>
</dbReference>
<dbReference type="Pfam" id="PF00005">
    <property type="entry name" value="ABC_tran"/>
    <property type="match status" value="1"/>
</dbReference>
<evidence type="ECO:0000256" key="2">
    <source>
        <dbReference type="ARBA" id="ARBA00022840"/>
    </source>
</evidence>
<protein>
    <submittedName>
        <fullName evidence="4">ABC transporter ATP-binding protein</fullName>
    </submittedName>
</protein>
<dbReference type="Gene3D" id="3.40.50.300">
    <property type="entry name" value="P-loop containing nucleotide triphosphate hydrolases"/>
    <property type="match status" value="1"/>
</dbReference>
<accession>A0ABP8N935</accession>
<dbReference type="InterPro" id="IPR027417">
    <property type="entry name" value="P-loop_NTPase"/>
</dbReference>
<evidence type="ECO:0000313" key="4">
    <source>
        <dbReference type="EMBL" id="GAA4462535.1"/>
    </source>
</evidence>
<dbReference type="EMBL" id="BAABFA010000007">
    <property type="protein sequence ID" value="GAA4462535.1"/>
    <property type="molecule type" value="Genomic_DNA"/>
</dbReference>
<name>A0ABP8N935_9BACT</name>
<gene>
    <name evidence="4" type="ORF">GCM10023093_09340</name>
</gene>